<dbReference type="OrthoDB" id="2734037at2"/>
<comment type="caution">
    <text evidence="2">The sequence shown here is derived from an EMBL/GenBank/DDBJ whole genome shotgun (WGS) entry which is preliminary data.</text>
</comment>
<dbReference type="PROSITE" id="PS50965">
    <property type="entry name" value="NERD"/>
    <property type="match status" value="1"/>
</dbReference>
<dbReference type="Proteomes" id="UP000287296">
    <property type="component" value="Unassembled WGS sequence"/>
</dbReference>
<gene>
    <name evidence="2" type="ORF">D5F11_014305</name>
</gene>
<feature type="domain" description="NERD" evidence="1">
    <location>
        <begin position="46"/>
        <end position="163"/>
    </location>
</feature>
<dbReference type="InterPro" id="IPR011528">
    <property type="entry name" value="NERD"/>
</dbReference>
<evidence type="ECO:0000313" key="2">
    <source>
        <dbReference type="EMBL" id="RST59051.1"/>
    </source>
</evidence>
<sequence length="324" mass="37395">MEVEYIVIKHRGRSLPLEGVQASIKRLHPRHAVIPILTAKEFSLEAGISGEIKLAEALHKHSFPFEHRVIHDLSLASTTPFQIDSLFLTPFYALVLEVKNIGGRLEFRDNPPQLIRTRETGEVDGFESAAAQVERNGELLEGWLKSKGIYIPIFQAVVLAYPKQILDRAPAKTPVLFPNHVPRYIMELPRKETLLDQKTFNWLAEEFLDRHINYVPRPVCETYNIPRKDIRTGVICLNCGVIGMVKIKRSWRCRSCGFLDHRAHERGVREWFLIMGREMTNKDCREFLGVDMNIASRILCSMDLNSIGSCRYRRYTLDFHKKDL</sequence>
<dbReference type="AlphaFoldDB" id="A0A429X702"/>
<evidence type="ECO:0000259" key="1">
    <source>
        <dbReference type="PROSITE" id="PS50965"/>
    </source>
</evidence>
<accession>A0A429X702</accession>
<evidence type="ECO:0000313" key="3">
    <source>
        <dbReference type="Proteomes" id="UP000287296"/>
    </source>
</evidence>
<reference evidence="2 3" key="1">
    <citation type="submission" date="2018-12" db="EMBL/GenBank/DDBJ databases">
        <authorList>
            <person name="Sun L."/>
            <person name="Chen Z."/>
        </authorList>
    </citation>
    <scope>NUCLEOTIDE SEQUENCE [LARGE SCALE GENOMIC DNA]</scope>
    <source>
        <strain evidence="2 3">LMG 29736</strain>
    </source>
</reference>
<protein>
    <submittedName>
        <fullName evidence="2">NERD domain-containing protein</fullName>
    </submittedName>
</protein>
<name>A0A429X702_SIMTE</name>
<dbReference type="Pfam" id="PF08378">
    <property type="entry name" value="NERD"/>
    <property type="match status" value="1"/>
</dbReference>
<organism evidence="2 3">
    <name type="scientific">Siminovitchia terrae</name>
    <name type="common">Bacillus terrae</name>
    <dbReference type="NCBI Taxonomy" id="1914933"/>
    <lineage>
        <taxon>Bacteria</taxon>
        <taxon>Bacillati</taxon>
        <taxon>Bacillota</taxon>
        <taxon>Bacilli</taxon>
        <taxon>Bacillales</taxon>
        <taxon>Bacillaceae</taxon>
        <taxon>Siminovitchia</taxon>
    </lineage>
</organism>
<dbReference type="RefSeq" id="WP_120117917.1">
    <property type="nucleotide sequence ID" value="NZ_QYTW02000014.1"/>
</dbReference>
<dbReference type="EMBL" id="QYTW02000014">
    <property type="protein sequence ID" value="RST59051.1"/>
    <property type="molecule type" value="Genomic_DNA"/>
</dbReference>
<proteinExistence type="predicted"/>